<accession>A0A839US24</accession>
<comment type="function">
    <text evidence="2">Functions as a ribosomal silencing factor. Interacts with ribosomal protein uL14 (rplN), blocking formation of intersubunit bridge B8. Prevents association of the 30S and 50S ribosomal subunits and the formation of functional ribosomes, thus repressing translation.</text>
</comment>
<dbReference type="PANTHER" id="PTHR21043">
    <property type="entry name" value="IOJAP SUPERFAMILY ORTHOLOG"/>
    <property type="match status" value="1"/>
</dbReference>
<dbReference type="GO" id="GO:0090071">
    <property type="term" value="P:negative regulation of ribosome biogenesis"/>
    <property type="evidence" value="ECO:0007669"/>
    <property type="project" value="UniProtKB-UniRule"/>
</dbReference>
<name>A0A839US24_9GAMM</name>
<comment type="subunit">
    <text evidence="2">Interacts with ribosomal protein uL14 (rplN).</text>
</comment>
<evidence type="ECO:0000313" key="4">
    <source>
        <dbReference type="Proteomes" id="UP000559987"/>
    </source>
</evidence>
<proteinExistence type="inferred from homology"/>
<evidence type="ECO:0000256" key="2">
    <source>
        <dbReference type="HAMAP-Rule" id="MF_01477"/>
    </source>
</evidence>
<comment type="subcellular location">
    <subcellularLocation>
        <location evidence="2">Cytoplasm</location>
    </subcellularLocation>
</comment>
<keyword evidence="2" id="KW-0678">Repressor</keyword>
<protein>
    <recommendedName>
        <fullName evidence="2">Ribosomal silencing factor RsfS</fullName>
    </recommendedName>
</protein>
<sequence length="112" mass="12586">MAENLNDIIISALEDTKAKDLVTLDVRELSDVMDTLIIASGTSTRHVRSLAENAIEEAKKRDIRPMGVEGMDAPEWVLVDFGDTVLHVMMPATRELYDLEKLWSMKPSDREA</sequence>
<dbReference type="InterPro" id="IPR043519">
    <property type="entry name" value="NT_sf"/>
</dbReference>
<dbReference type="Pfam" id="PF02410">
    <property type="entry name" value="RsfS"/>
    <property type="match status" value="1"/>
</dbReference>
<dbReference type="AlphaFoldDB" id="A0A839US24"/>
<evidence type="ECO:0000313" key="3">
    <source>
        <dbReference type="EMBL" id="MBB3169280.1"/>
    </source>
</evidence>
<dbReference type="GO" id="GO:0042256">
    <property type="term" value="P:cytosolic ribosome assembly"/>
    <property type="evidence" value="ECO:0007669"/>
    <property type="project" value="UniProtKB-UniRule"/>
</dbReference>
<dbReference type="Gene3D" id="3.30.460.10">
    <property type="entry name" value="Beta Polymerase, domain 2"/>
    <property type="match status" value="1"/>
</dbReference>
<reference evidence="3 4" key="1">
    <citation type="submission" date="2020-08" db="EMBL/GenBank/DDBJ databases">
        <title>Genomic Encyclopedia of Type Strains, Phase III (KMG-III): the genomes of soil and plant-associated and newly described type strains.</title>
        <authorList>
            <person name="Whitman W."/>
        </authorList>
    </citation>
    <scope>NUCLEOTIDE SEQUENCE [LARGE SCALE GENOMIC DNA]</scope>
    <source>
        <strain evidence="3 4">CECT 8571</strain>
    </source>
</reference>
<dbReference type="GO" id="GO:0005737">
    <property type="term" value="C:cytoplasm"/>
    <property type="evidence" value="ECO:0007669"/>
    <property type="project" value="UniProtKB-SubCell"/>
</dbReference>
<dbReference type="GO" id="GO:0043023">
    <property type="term" value="F:ribosomal large subunit binding"/>
    <property type="evidence" value="ECO:0007669"/>
    <property type="project" value="TreeGrafter"/>
</dbReference>
<comment type="similarity">
    <text evidence="1 2">Belongs to the Iojap/RsfS family.</text>
</comment>
<organism evidence="3 4">
    <name type="scientific">Simiduia aestuariiviva</name>
    <dbReference type="NCBI Taxonomy" id="1510459"/>
    <lineage>
        <taxon>Bacteria</taxon>
        <taxon>Pseudomonadati</taxon>
        <taxon>Pseudomonadota</taxon>
        <taxon>Gammaproteobacteria</taxon>
        <taxon>Cellvibrionales</taxon>
        <taxon>Cellvibrionaceae</taxon>
        <taxon>Simiduia</taxon>
    </lineage>
</organism>
<dbReference type="HAMAP" id="MF_01477">
    <property type="entry name" value="Iojap_RsfS"/>
    <property type="match status" value="1"/>
</dbReference>
<evidence type="ECO:0000256" key="1">
    <source>
        <dbReference type="ARBA" id="ARBA00010574"/>
    </source>
</evidence>
<keyword evidence="4" id="KW-1185">Reference proteome</keyword>
<dbReference type="Proteomes" id="UP000559987">
    <property type="component" value="Unassembled WGS sequence"/>
</dbReference>
<dbReference type="RefSeq" id="WP_183910761.1">
    <property type="nucleotide sequence ID" value="NZ_JACHXZ010000003.1"/>
</dbReference>
<comment type="caution">
    <text evidence="3">The sequence shown here is derived from an EMBL/GenBank/DDBJ whole genome shotgun (WGS) entry which is preliminary data.</text>
</comment>
<keyword evidence="2" id="KW-0963">Cytoplasm</keyword>
<dbReference type="PANTHER" id="PTHR21043:SF0">
    <property type="entry name" value="MITOCHONDRIAL ASSEMBLY OF RIBOSOMAL LARGE SUBUNIT PROTEIN 1"/>
    <property type="match status" value="1"/>
</dbReference>
<dbReference type="GO" id="GO:0017148">
    <property type="term" value="P:negative regulation of translation"/>
    <property type="evidence" value="ECO:0007669"/>
    <property type="project" value="UniProtKB-UniRule"/>
</dbReference>
<gene>
    <name evidence="2" type="primary">rsfS</name>
    <name evidence="3" type="ORF">FHS30_002488</name>
</gene>
<dbReference type="NCBIfam" id="TIGR00090">
    <property type="entry name" value="rsfS_iojap_ybeB"/>
    <property type="match status" value="1"/>
</dbReference>
<dbReference type="SUPFAM" id="SSF81301">
    <property type="entry name" value="Nucleotidyltransferase"/>
    <property type="match status" value="1"/>
</dbReference>
<keyword evidence="2" id="KW-0810">Translation regulation</keyword>
<dbReference type="EMBL" id="JACHXZ010000003">
    <property type="protein sequence ID" value="MBB3169280.1"/>
    <property type="molecule type" value="Genomic_DNA"/>
</dbReference>
<dbReference type="InterPro" id="IPR004394">
    <property type="entry name" value="Iojap/RsfS/C7orf30"/>
</dbReference>